<dbReference type="KEGG" id="pth:PTH_1853"/>
<dbReference type="Proteomes" id="UP000006556">
    <property type="component" value="Chromosome"/>
</dbReference>
<keyword evidence="3" id="KW-0812">Transmembrane</keyword>
<dbReference type="EMBL" id="AP009389">
    <property type="protein sequence ID" value="BAF60034.1"/>
    <property type="molecule type" value="Genomic_DNA"/>
</dbReference>
<evidence type="ECO:0000313" key="5">
    <source>
        <dbReference type="Proteomes" id="UP000006556"/>
    </source>
</evidence>
<dbReference type="Gene3D" id="3.30.70.1880">
    <property type="entry name" value="Protein of unknown function DUF881"/>
    <property type="match status" value="1"/>
</dbReference>
<evidence type="ECO:0000313" key="4">
    <source>
        <dbReference type="EMBL" id="BAF60034.1"/>
    </source>
</evidence>
<proteinExistence type="inferred from homology"/>
<dbReference type="Pfam" id="PF05949">
    <property type="entry name" value="DUF881"/>
    <property type="match status" value="1"/>
</dbReference>
<protein>
    <submittedName>
        <fullName evidence="4">Uncharacterized protein conserved in bacteria</fullName>
    </submittedName>
</protein>
<feature type="transmembrane region" description="Helical" evidence="3">
    <location>
        <begin position="12"/>
        <end position="30"/>
    </location>
</feature>
<gene>
    <name evidence="4" type="ordered locus">PTH_1853</name>
</gene>
<sequence length="236" mass="25487">MSKSKSMTRSIYFSITLVAAVLGLLMVFQFRTTSSIDRGIPYDRVQELAMEKKQVERDIAQLQEEAADLSAKLNEAGKGYNEAAGALESELAKVRLYAGLTPVQGPGVEVVLENLPGPAGTGLYTIRDDDLLKVLNDLRGAGAEALAVNDQRIIATSEVRMAGNHINVNLTKLSPPYRIKAIGNQAALKSSLEIKGGIAEYLSDLGIKVTVQTNENIFIPAYSGTVDYEFARPAVK</sequence>
<keyword evidence="3" id="KW-1133">Transmembrane helix</keyword>
<keyword evidence="2" id="KW-0175">Coiled coil</keyword>
<organism evidence="4 5">
    <name type="scientific">Pelotomaculum thermopropionicum (strain DSM 13744 / JCM 10971 / SI)</name>
    <dbReference type="NCBI Taxonomy" id="370438"/>
    <lineage>
        <taxon>Bacteria</taxon>
        <taxon>Bacillati</taxon>
        <taxon>Bacillota</taxon>
        <taxon>Clostridia</taxon>
        <taxon>Eubacteriales</taxon>
        <taxon>Desulfotomaculaceae</taxon>
        <taxon>Pelotomaculum</taxon>
    </lineage>
</organism>
<reference evidence="5" key="1">
    <citation type="journal article" date="2008" name="Genome Res.">
        <title>The genome of Pelotomaculum thermopropionicum reveals niche-associated evolution in anaerobic microbiota.</title>
        <authorList>
            <person name="Kosaka T."/>
            <person name="Kato S."/>
            <person name="Shimoyama T."/>
            <person name="Ishii S."/>
            <person name="Abe T."/>
            <person name="Watanabe K."/>
        </authorList>
    </citation>
    <scope>NUCLEOTIDE SEQUENCE [LARGE SCALE GENOMIC DNA]</scope>
    <source>
        <strain evidence="5">DSM 13744 / JCM 10971 / SI</strain>
    </source>
</reference>
<comment type="similarity">
    <text evidence="1">Belongs to the UPF0749 family.</text>
</comment>
<dbReference type="eggNOG" id="COG3879">
    <property type="taxonomic scope" value="Bacteria"/>
</dbReference>
<evidence type="ECO:0000256" key="3">
    <source>
        <dbReference type="SAM" id="Phobius"/>
    </source>
</evidence>
<dbReference type="PANTHER" id="PTHR37313:SF2">
    <property type="entry name" value="UPF0749 PROTEIN YLXX"/>
    <property type="match status" value="1"/>
</dbReference>
<dbReference type="STRING" id="370438.PTH_1853"/>
<keyword evidence="3" id="KW-0472">Membrane</keyword>
<dbReference type="InterPro" id="IPR010273">
    <property type="entry name" value="DUF881"/>
</dbReference>
<evidence type="ECO:0000256" key="1">
    <source>
        <dbReference type="ARBA" id="ARBA00009108"/>
    </source>
</evidence>
<dbReference type="PANTHER" id="PTHR37313">
    <property type="entry name" value="UPF0749 PROTEIN RV1825"/>
    <property type="match status" value="1"/>
</dbReference>
<feature type="coiled-coil region" evidence="2">
    <location>
        <begin position="45"/>
        <end position="79"/>
    </location>
</feature>
<keyword evidence="5" id="KW-1185">Reference proteome</keyword>
<name>A5D137_PELTS</name>
<evidence type="ECO:0000256" key="2">
    <source>
        <dbReference type="SAM" id="Coils"/>
    </source>
</evidence>
<dbReference type="AlphaFoldDB" id="A5D137"/>
<dbReference type="HOGENOM" id="CLU_040273_4_0_9"/>
<accession>A5D137</accession>